<dbReference type="EMBL" id="CP053840">
    <property type="protein sequence ID" value="QKF67279.1"/>
    <property type="molecule type" value="Genomic_DNA"/>
</dbReference>
<dbReference type="GO" id="GO:0006793">
    <property type="term" value="P:phosphorus metabolic process"/>
    <property type="evidence" value="ECO:0007669"/>
    <property type="project" value="UniProtKB-ARBA"/>
</dbReference>
<dbReference type="Proteomes" id="UP000503482">
    <property type="component" value="Chromosome"/>
</dbReference>
<dbReference type="SUPFAM" id="SSF56024">
    <property type="entry name" value="Phospholipase D/nuclease"/>
    <property type="match status" value="1"/>
</dbReference>
<comment type="similarity">
    <text evidence="2">Belongs to the phospholipase D family.</text>
</comment>
<evidence type="ECO:0000256" key="2">
    <source>
        <dbReference type="ARBA" id="ARBA00008664"/>
    </source>
</evidence>
<gene>
    <name evidence="8" type="ORF">AVENP_1733</name>
</gene>
<feature type="domain" description="PLD phosphodiesterase" evidence="7">
    <location>
        <begin position="100"/>
        <end position="127"/>
    </location>
</feature>
<dbReference type="PROSITE" id="PS50035">
    <property type="entry name" value="PLD"/>
    <property type="match status" value="1"/>
</dbReference>
<dbReference type="InterPro" id="IPR025202">
    <property type="entry name" value="PLD-like_dom"/>
</dbReference>
<dbReference type="Pfam" id="PF13091">
    <property type="entry name" value="PLDc_2"/>
    <property type="match status" value="1"/>
</dbReference>
<evidence type="ECO:0000313" key="8">
    <source>
        <dbReference type="EMBL" id="QKF67279.1"/>
    </source>
</evidence>
<sequence length="154" mass="17702">MLKIFVISIFLVINLFANEIYILPKQGEEVKDKISESLTSAKSEILIAMYNFSYKKFAKDLVEASKNGVKVSVFLDAKKVKEDSEIFDFLKKNDIKVILVRDKMHLKLALIDSKTAIFGSINWTKESFEENYELVYISEDKKTIAELTSFINTL</sequence>
<name>A0AAE7BBD7_9BACT</name>
<reference evidence="8 9" key="1">
    <citation type="submission" date="2020-05" db="EMBL/GenBank/DDBJ databases">
        <title>Complete genome sequencing of Campylobacter and Arcobacter type strains.</title>
        <authorList>
            <person name="Miller W.G."/>
            <person name="Yee E."/>
        </authorList>
    </citation>
    <scope>NUCLEOTIDE SEQUENCE [LARGE SCALE GENOMIC DNA]</scope>
    <source>
        <strain evidence="8 9">LMG 26156</strain>
    </source>
</reference>
<accession>A0AAE7BBD7</accession>
<dbReference type="CDD" id="cd09116">
    <property type="entry name" value="PLDc_Nuc_like"/>
    <property type="match status" value="1"/>
</dbReference>
<comment type="catalytic activity">
    <reaction evidence="1">
        <text>a 1,2-diacyl-sn-glycero-3-phosphocholine + H2O = a 1,2-diacyl-sn-glycero-3-phosphate + choline + H(+)</text>
        <dbReference type="Rhea" id="RHEA:14445"/>
        <dbReference type="ChEBI" id="CHEBI:15354"/>
        <dbReference type="ChEBI" id="CHEBI:15377"/>
        <dbReference type="ChEBI" id="CHEBI:15378"/>
        <dbReference type="ChEBI" id="CHEBI:57643"/>
        <dbReference type="ChEBI" id="CHEBI:58608"/>
        <dbReference type="EC" id="3.1.4.4"/>
    </reaction>
</comment>
<keyword evidence="4" id="KW-0378">Hydrolase</keyword>
<evidence type="ECO:0000256" key="5">
    <source>
        <dbReference type="ARBA" id="ARBA00022963"/>
    </source>
</evidence>
<dbReference type="PANTHER" id="PTHR43856">
    <property type="entry name" value="CARDIOLIPIN HYDROLASE"/>
    <property type="match status" value="1"/>
</dbReference>
<dbReference type="PANTHER" id="PTHR43856:SF1">
    <property type="entry name" value="MITOCHONDRIAL CARDIOLIPIN HYDROLASE"/>
    <property type="match status" value="1"/>
</dbReference>
<dbReference type="InterPro" id="IPR001736">
    <property type="entry name" value="PLipase_D/transphosphatidylase"/>
</dbReference>
<keyword evidence="5" id="KW-0442">Lipid degradation</keyword>
<dbReference type="GO" id="GO:0004630">
    <property type="term" value="F:phospholipase D activity"/>
    <property type="evidence" value="ECO:0007669"/>
    <property type="project" value="UniProtKB-EC"/>
</dbReference>
<dbReference type="KEGG" id="avp:AVENP_1733"/>
<keyword evidence="6" id="KW-0443">Lipid metabolism</keyword>
<proteinExistence type="inferred from homology"/>
<evidence type="ECO:0000256" key="4">
    <source>
        <dbReference type="ARBA" id="ARBA00022801"/>
    </source>
</evidence>
<organism evidence="8 9">
    <name type="scientific">Arcobacter venerupis</name>
    <dbReference type="NCBI Taxonomy" id="1054033"/>
    <lineage>
        <taxon>Bacteria</taxon>
        <taxon>Pseudomonadati</taxon>
        <taxon>Campylobacterota</taxon>
        <taxon>Epsilonproteobacteria</taxon>
        <taxon>Campylobacterales</taxon>
        <taxon>Arcobacteraceae</taxon>
        <taxon>Arcobacter</taxon>
    </lineage>
</organism>
<evidence type="ECO:0000256" key="6">
    <source>
        <dbReference type="ARBA" id="ARBA00023098"/>
    </source>
</evidence>
<dbReference type="AlphaFoldDB" id="A0AAE7BBD7"/>
<evidence type="ECO:0000256" key="3">
    <source>
        <dbReference type="ARBA" id="ARBA00012027"/>
    </source>
</evidence>
<keyword evidence="9" id="KW-1185">Reference proteome</keyword>
<dbReference type="GO" id="GO:0016891">
    <property type="term" value="F:RNA endonuclease activity producing 5'-phosphomonoesters, hydrolytic mechanism"/>
    <property type="evidence" value="ECO:0007669"/>
    <property type="project" value="TreeGrafter"/>
</dbReference>
<protein>
    <recommendedName>
        <fullName evidence="3">phospholipase D</fullName>
        <ecNumber evidence="3">3.1.4.4</ecNumber>
    </recommendedName>
</protein>
<dbReference type="GO" id="GO:0016042">
    <property type="term" value="P:lipid catabolic process"/>
    <property type="evidence" value="ECO:0007669"/>
    <property type="project" value="UniProtKB-KW"/>
</dbReference>
<evidence type="ECO:0000256" key="1">
    <source>
        <dbReference type="ARBA" id="ARBA00000798"/>
    </source>
</evidence>
<dbReference type="EC" id="3.1.4.4" evidence="3"/>
<dbReference type="InterPro" id="IPR051406">
    <property type="entry name" value="PLD_domain"/>
</dbReference>
<evidence type="ECO:0000313" key="9">
    <source>
        <dbReference type="Proteomes" id="UP000503482"/>
    </source>
</evidence>
<dbReference type="RefSeq" id="WP_128358148.1">
    <property type="nucleotide sequence ID" value="NZ_CP053840.1"/>
</dbReference>
<dbReference type="Gene3D" id="3.30.870.10">
    <property type="entry name" value="Endonuclease Chain A"/>
    <property type="match status" value="1"/>
</dbReference>
<evidence type="ECO:0000259" key="7">
    <source>
        <dbReference type="PROSITE" id="PS50035"/>
    </source>
</evidence>